<accession>A0A1X0S5X5</accession>
<reference evidence="1 2" key="1">
    <citation type="journal article" date="2016" name="Proc. Natl. Acad. Sci. U.S.A.">
        <title>Lipid metabolic changes in an early divergent fungus govern the establishment of a mutualistic symbiosis with endobacteria.</title>
        <authorList>
            <person name="Lastovetsky O.A."/>
            <person name="Gaspar M.L."/>
            <person name="Mondo S.J."/>
            <person name="LaButti K.M."/>
            <person name="Sandor L."/>
            <person name="Grigoriev I.V."/>
            <person name="Henry S.A."/>
            <person name="Pawlowska T.E."/>
        </authorList>
    </citation>
    <scope>NUCLEOTIDE SEQUENCE [LARGE SCALE GENOMIC DNA]</scope>
    <source>
        <strain evidence="1 2">ATCC 11559</strain>
    </source>
</reference>
<dbReference type="VEuPathDB" id="FungiDB:BCV72DRAFT_88081"/>
<sequence>MEIASPDKAILFRNTNIKLAIGEKASDATKKARKLIENHTIVRERKLGLMLESEGVALCSCEWKSIAASNAVVMKQYVKNLRVDNCMSCVKHWMMDFKEMHKLKIFVKQSYHLFTPKRPTVIRPE</sequence>
<name>A0A1X0S5X5_RHIZD</name>
<evidence type="ECO:0000313" key="1">
    <source>
        <dbReference type="EMBL" id="ORE19713.1"/>
    </source>
</evidence>
<protein>
    <submittedName>
        <fullName evidence="1">Uncharacterized protein</fullName>
    </submittedName>
</protein>
<proteinExistence type="predicted"/>
<dbReference type="EMBL" id="KV921305">
    <property type="protein sequence ID" value="ORE19713.1"/>
    <property type="molecule type" value="Genomic_DNA"/>
</dbReference>
<organism evidence="1 2">
    <name type="scientific">Rhizopus microsporus</name>
    <dbReference type="NCBI Taxonomy" id="58291"/>
    <lineage>
        <taxon>Eukaryota</taxon>
        <taxon>Fungi</taxon>
        <taxon>Fungi incertae sedis</taxon>
        <taxon>Mucoromycota</taxon>
        <taxon>Mucoromycotina</taxon>
        <taxon>Mucoromycetes</taxon>
        <taxon>Mucorales</taxon>
        <taxon>Mucorineae</taxon>
        <taxon>Rhizopodaceae</taxon>
        <taxon>Rhizopus</taxon>
    </lineage>
</organism>
<dbReference type="Proteomes" id="UP000242381">
    <property type="component" value="Unassembled WGS sequence"/>
</dbReference>
<gene>
    <name evidence="1" type="ORF">BCV71DRAFT_262678</name>
</gene>
<evidence type="ECO:0000313" key="2">
    <source>
        <dbReference type="Proteomes" id="UP000242381"/>
    </source>
</evidence>
<dbReference type="AlphaFoldDB" id="A0A1X0S5X5"/>